<evidence type="ECO:0000256" key="3">
    <source>
        <dbReference type="ARBA" id="ARBA00022801"/>
    </source>
</evidence>
<evidence type="ECO:0000256" key="2">
    <source>
        <dbReference type="ARBA" id="ARBA00022670"/>
    </source>
</evidence>
<keyword evidence="2" id="KW-0645">Protease</keyword>
<reference evidence="7 8" key="1">
    <citation type="submission" date="2024-03" db="EMBL/GenBank/DDBJ databases">
        <title>Aureococcus anophagefferens CCMP1851 and Kratosvirus quantuckense: Draft genome of a second virus-susceptible host strain in the model system.</title>
        <authorList>
            <person name="Chase E."/>
            <person name="Truchon A.R."/>
            <person name="Schepens W."/>
            <person name="Wilhelm S.W."/>
        </authorList>
    </citation>
    <scope>NUCLEOTIDE SEQUENCE [LARGE SCALE GENOMIC DNA]</scope>
    <source>
        <strain evidence="7 8">CCMP1851</strain>
    </source>
</reference>
<gene>
    <name evidence="7" type="ORF">SO694_00032322</name>
</gene>
<dbReference type="InterPro" id="IPR003653">
    <property type="entry name" value="Peptidase_C48_C"/>
</dbReference>
<organism evidence="7 8">
    <name type="scientific">Aureococcus anophagefferens</name>
    <name type="common">Harmful bloom alga</name>
    <dbReference type="NCBI Taxonomy" id="44056"/>
    <lineage>
        <taxon>Eukaryota</taxon>
        <taxon>Sar</taxon>
        <taxon>Stramenopiles</taxon>
        <taxon>Ochrophyta</taxon>
        <taxon>Pelagophyceae</taxon>
        <taxon>Pelagomonadales</taxon>
        <taxon>Pelagomonadaceae</taxon>
        <taxon>Aureococcus</taxon>
    </lineage>
</organism>
<proteinExistence type="inferred from homology"/>
<evidence type="ECO:0000313" key="8">
    <source>
        <dbReference type="Proteomes" id="UP001363151"/>
    </source>
</evidence>
<evidence type="ECO:0000313" key="7">
    <source>
        <dbReference type="EMBL" id="KAK7232474.1"/>
    </source>
</evidence>
<sequence length="384" mass="42529">MTRFANCDEFVERALGAAGAASAAAPRAPPSTSEVEQFKSWDKFKSMLAAINPIGAWRGDVAPGTRPAPSRASGSGFQRRRARRARAAAAGAVAAGAPLLGGQGRRADRVRRRPPREEAEAGRADDEAAARGEEAEARGPFAVARTRACKAALTPEELRRVRDAVNADDRDVVVDHFNYEVCGEHARRLGPGEWLVDEVVNYYFAMLQQRDAALVADEGEKPSHFFNSFFIPKLMGTDARSYNYAGVKRWTKKFDLFSRKRVFAPVNVGNMHWCLIMVDFELQQVRYFDSMGGGGDAYLRAMIQYLKDEHLAKKGAPLPGDWQPVRTTDDTPRQLNGYDCGVFATFCAHYASLGAPLDFSQADIPHFRDRMMIDILDKKLYSAE</sequence>
<feature type="region of interest" description="Disordered" evidence="5">
    <location>
        <begin position="57"/>
        <end position="83"/>
    </location>
</feature>
<evidence type="ECO:0000256" key="1">
    <source>
        <dbReference type="ARBA" id="ARBA00005234"/>
    </source>
</evidence>
<keyword evidence="3" id="KW-0378">Hydrolase</keyword>
<dbReference type="PROSITE" id="PS50600">
    <property type="entry name" value="ULP_PROTEASE"/>
    <property type="match status" value="1"/>
</dbReference>
<dbReference type="PANTHER" id="PTHR12606:SF1">
    <property type="entry name" value="UBIQUITIN-LIKE-SPECIFIC PROTEASE 1A"/>
    <property type="match status" value="1"/>
</dbReference>
<feature type="compositionally biased region" description="Basic and acidic residues" evidence="5">
    <location>
        <begin position="115"/>
        <end position="137"/>
    </location>
</feature>
<name>A0ABR1FKH3_AURAN</name>
<dbReference type="Gene3D" id="3.40.395.10">
    <property type="entry name" value="Adenoviral Proteinase, Chain A"/>
    <property type="match status" value="1"/>
</dbReference>
<dbReference type="Proteomes" id="UP001363151">
    <property type="component" value="Unassembled WGS sequence"/>
</dbReference>
<keyword evidence="8" id="KW-1185">Reference proteome</keyword>
<accession>A0ABR1FKH3</accession>
<dbReference type="SUPFAM" id="SSF54001">
    <property type="entry name" value="Cysteine proteinases"/>
    <property type="match status" value="1"/>
</dbReference>
<protein>
    <submittedName>
        <fullName evidence="7">Small ubiquitin-like modifier deconjugating peptidase</fullName>
    </submittedName>
</protein>
<dbReference type="EMBL" id="JBBJCI010000368">
    <property type="protein sequence ID" value="KAK7232474.1"/>
    <property type="molecule type" value="Genomic_DNA"/>
</dbReference>
<dbReference type="Pfam" id="PF02902">
    <property type="entry name" value="Peptidase_C48"/>
    <property type="match status" value="1"/>
</dbReference>
<evidence type="ECO:0000256" key="4">
    <source>
        <dbReference type="ARBA" id="ARBA00022807"/>
    </source>
</evidence>
<evidence type="ECO:0000259" key="6">
    <source>
        <dbReference type="PROSITE" id="PS50600"/>
    </source>
</evidence>
<dbReference type="PANTHER" id="PTHR12606">
    <property type="entry name" value="SENTRIN/SUMO-SPECIFIC PROTEASE"/>
    <property type="match status" value="1"/>
</dbReference>
<dbReference type="InterPro" id="IPR038765">
    <property type="entry name" value="Papain-like_cys_pep_sf"/>
</dbReference>
<keyword evidence="4" id="KW-0788">Thiol protease</keyword>
<feature type="domain" description="Ubiquitin-like protease family profile" evidence="6">
    <location>
        <begin position="179"/>
        <end position="351"/>
    </location>
</feature>
<evidence type="ECO:0000256" key="5">
    <source>
        <dbReference type="SAM" id="MobiDB-lite"/>
    </source>
</evidence>
<comment type="similarity">
    <text evidence="1">Belongs to the peptidase C48 family.</text>
</comment>
<feature type="region of interest" description="Disordered" evidence="5">
    <location>
        <begin position="99"/>
        <end position="137"/>
    </location>
</feature>
<comment type="caution">
    <text evidence="7">The sequence shown here is derived from an EMBL/GenBank/DDBJ whole genome shotgun (WGS) entry which is preliminary data.</text>
</comment>